<dbReference type="SUPFAM" id="SSF55186">
    <property type="entry name" value="ThrRS/AlaRS common domain"/>
    <property type="match status" value="1"/>
</dbReference>
<dbReference type="EMBL" id="UYWY01021165">
    <property type="protein sequence ID" value="VDM43536.1"/>
    <property type="molecule type" value="Genomic_DNA"/>
</dbReference>
<evidence type="ECO:0000313" key="4">
    <source>
        <dbReference type="WBParaSite" id="TCNE_0001221501-mRNA-1"/>
    </source>
</evidence>
<dbReference type="InterPro" id="IPR018163">
    <property type="entry name" value="Thr/Ala-tRNA-synth_IIc_edit"/>
</dbReference>
<dbReference type="GO" id="GO:0004829">
    <property type="term" value="F:threonine-tRNA ligase activity"/>
    <property type="evidence" value="ECO:0007669"/>
    <property type="project" value="TreeGrafter"/>
</dbReference>
<gene>
    <name evidence="2" type="ORF">TCNE_LOCUS12215</name>
</gene>
<name>A0A183UUP5_TOXCA</name>
<accession>A0A183UUP5</accession>
<keyword evidence="3" id="KW-1185">Reference proteome</keyword>
<keyword evidence="1" id="KW-0648">Protein biosynthesis</keyword>
<dbReference type="PANTHER" id="PTHR11451">
    <property type="entry name" value="THREONINE-TRNA LIGASE"/>
    <property type="match status" value="1"/>
</dbReference>
<reference evidence="2 3" key="2">
    <citation type="submission" date="2018-11" db="EMBL/GenBank/DDBJ databases">
        <authorList>
            <consortium name="Pathogen Informatics"/>
        </authorList>
    </citation>
    <scope>NUCLEOTIDE SEQUENCE [LARGE SCALE GENOMIC DNA]</scope>
</reference>
<dbReference type="GO" id="GO:0000166">
    <property type="term" value="F:nucleotide binding"/>
    <property type="evidence" value="ECO:0007669"/>
    <property type="project" value="InterPro"/>
</dbReference>
<evidence type="ECO:0000313" key="3">
    <source>
        <dbReference type="Proteomes" id="UP000050794"/>
    </source>
</evidence>
<protein>
    <submittedName>
        <fullName evidence="4">39S ribosomal protein L39, mitochondrial</fullName>
    </submittedName>
</protein>
<dbReference type="PANTHER" id="PTHR11451:SF44">
    <property type="entry name" value="THREONINE--TRNA LIGASE, CHLOROPLASTIC_MITOCHONDRIAL 2"/>
    <property type="match status" value="1"/>
</dbReference>
<dbReference type="WBParaSite" id="TCNE_0001221501-mRNA-1">
    <property type="protein sequence ID" value="TCNE_0001221501-mRNA-1"/>
    <property type="gene ID" value="TCNE_0001221501"/>
</dbReference>
<dbReference type="Gene3D" id="3.30.980.10">
    <property type="entry name" value="Threonyl-trna Synthetase, Chain A, domain 2"/>
    <property type="match status" value="1"/>
</dbReference>
<organism evidence="3 4">
    <name type="scientific">Toxocara canis</name>
    <name type="common">Canine roundworm</name>
    <dbReference type="NCBI Taxonomy" id="6265"/>
    <lineage>
        <taxon>Eukaryota</taxon>
        <taxon>Metazoa</taxon>
        <taxon>Ecdysozoa</taxon>
        <taxon>Nematoda</taxon>
        <taxon>Chromadorea</taxon>
        <taxon>Rhabditida</taxon>
        <taxon>Spirurina</taxon>
        <taxon>Ascaridomorpha</taxon>
        <taxon>Ascaridoidea</taxon>
        <taxon>Toxocaridae</taxon>
        <taxon>Toxocara</taxon>
    </lineage>
</organism>
<proteinExistence type="predicted"/>
<dbReference type="AlphaFoldDB" id="A0A183UUP5"/>
<dbReference type="Proteomes" id="UP000050794">
    <property type="component" value="Unassembled WGS sequence"/>
</dbReference>
<dbReference type="GO" id="GO:0005739">
    <property type="term" value="C:mitochondrion"/>
    <property type="evidence" value="ECO:0007669"/>
    <property type="project" value="TreeGrafter"/>
</dbReference>
<evidence type="ECO:0000256" key="1">
    <source>
        <dbReference type="ARBA" id="ARBA00022917"/>
    </source>
</evidence>
<evidence type="ECO:0000313" key="2">
    <source>
        <dbReference type="EMBL" id="VDM43536.1"/>
    </source>
</evidence>
<dbReference type="GO" id="GO:0006435">
    <property type="term" value="P:threonyl-tRNA aminoacylation"/>
    <property type="evidence" value="ECO:0007669"/>
    <property type="project" value="TreeGrafter"/>
</dbReference>
<sequence>MYSQRARDEGIFAAVRSVCSAARKRRLDAFNAERKRQLQQCSSSIEKAGCSFFRISSNFFGSVYSIGTLLKKVIISVQLEDGEEKHLLMNNSLSTFHECAKHISGLKANNTGVAHVVTDSGEYFASPHATINGKAKVQLLEFNNAQFSHHLNKAYWRSCAFLLGALAETSFRADVCIVDALPPNVESGRFVYVAEIKELHDWKPSKAELDILTRKVLRDFVYMALPFEPLIVPRKFAADLFAENPKKLERLRSGDSGEVTLYKVGEHVDVSEGPLIANTRQIGRFAVTGVDYVNSLYHFSGVSLPSIAKCTSYSWDLLIEAARLPPQLPQSESSSSSGDRHLV</sequence>
<reference evidence="4" key="1">
    <citation type="submission" date="2016-06" db="UniProtKB">
        <authorList>
            <consortium name="WormBaseParasite"/>
        </authorList>
    </citation>
    <scope>IDENTIFICATION</scope>
</reference>